<name>V8CCI6_9HELI</name>
<dbReference type="Proteomes" id="UP000018731">
    <property type="component" value="Unassembled WGS sequence"/>
</dbReference>
<feature type="transmembrane region" description="Helical" evidence="1">
    <location>
        <begin position="350"/>
        <end position="367"/>
    </location>
</feature>
<evidence type="ECO:0000313" key="2">
    <source>
        <dbReference type="EMBL" id="ETD25059.1"/>
    </source>
</evidence>
<comment type="caution">
    <text evidence="2">The sequence shown here is derived from an EMBL/GenBank/DDBJ whole genome shotgun (WGS) entry which is preliminary data.</text>
</comment>
<keyword evidence="1" id="KW-0472">Membrane</keyword>
<protein>
    <recommendedName>
        <fullName evidence="4">Membrane transport protein MMPL domain-containing protein</fullName>
    </recommendedName>
</protein>
<feature type="transmembrane region" description="Helical" evidence="1">
    <location>
        <begin position="743"/>
        <end position="766"/>
    </location>
</feature>
<reference evidence="2 3" key="1">
    <citation type="journal article" date="2014" name="Genome Announc.">
        <title>Draft genome sequences of six enterohepatic helicobacter species isolated from humans and one from rhesus macaques.</title>
        <authorList>
            <person name="Shen Z."/>
            <person name="Sheh A."/>
            <person name="Young S.K."/>
            <person name="Abouelliel A."/>
            <person name="Ward D.V."/>
            <person name="Earl A.M."/>
            <person name="Fox J.G."/>
        </authorList>
    </citation>
    <scope>NUCLEOTIDE SEQUENCE [LARGE SCALE GENOMIC DNA]</scope>
    <source>
        <strain evidence="2 3">MIT 99-5501</strain>
    </source>
</reference>
<dbReference type="PATRIC" id="fig|1357400.3.peg.539"/>
<dbReference type="SUPFAM" id="SSF82866">
    <property type="entry name" value="Multidrug efflux transporter AcrB transmembrane domain"/>
    <property type="match status" value="2"/>
</dbReference>
<feature type="transmembrane region" description="Helical" evidence="1">
    <location>
        <begin position="260"/>
        <end position="278"/>
    </location>
</feature>
<proteinExistence type="predicted"/>
<dbReference type="AlphaFoldDB" id="V8CCI6"/>
<feature type="transmembrane region" description="Helical" evidence="1">
    <location>
        <begin position="687"/>
        <end position="706"/>
    </location>
</feature>
<accession>V8CCI6</accession>
<dbReference type="eggNOG" id="COG4258">
    <property type="taxonomic scope" value="Bacteria"/>
</dbReference>
<keyword evidence="1" id="KW-0812">Transmembrane</keyword>
<organism evidence="2 3">
    <name type="scientific">Helicobacter macacae MIT 99-5501</name>
    <dbReference type="NCBI Taxonomy" id="1357400"/>
    <lineage>
        <taxon>Bacteria</taxon>
        <taxon>Pseudomonadati</taxon>
        <taxon>Campylobacterota</taxon>
        <taxon>Epsilonproteobacteria</taxon>
        <taxon>Campylobacterales</taxon>
        <taxon>Helicobacteraceae</taxon>
        <taxon>Helicobacter</taxon>
    </lineage>
</organism>
<keyword evidence="1" id="KW-1133">Transmembrane helix</keyword>
<feature type="transmembrane region" description="Helical" evidence="1">
    <location>
        <begin position="428"/>
        <end position="446"/>
    </location>
</feature>
<feature type="transmembrane region" description="Helical" evidence="1">
    <location>
        <begin position="310"/>
        <end position="330"/>
    </location>
</feature>
<dbReference type="STRING" id="1357400.HMPREF2086_00394"/>
<dbReference type="OrthoDB" id="5361668at2"/>
<feature type="transmembrane region" description="Helical" evidence="1">
    <location>
        <begin position="637"/>
        <end position="657"/>
    </location>
</feature>
<evidence type="ECO:0000256" key="1">
    <source>
        <dbReference type="SAM" id="Phobius"/>
    </source>
</evidence>
<gene>
    <name evidence="2" type="ORF">HMPREF2086_00394</name>
</gene>
<keyword evidence="3" id="KW-1185">Reference proteome</keyword>
<dbReference type="RefSeq" id="WP_023927074.1">
    <property type="nucleotide sequence ID" value="NZ_KI669454.1"/>
</dbReference>
<feature type="transmembrane region" description="Helical" evidence="1">
    <location>
        <begin position="32"/>
        <end position="53"/>
    </location>
</feature>
<feature type="transmembrane region" description="Helical" evidence="1">
    <location>
        <begin position="718"/>
        <end position="737"/>
    </location>
</feature>
<dbReference type="EMBL" id="AZJI01000001">
    <property type="protein sequence ID" value="ETD25059.1"/>
    <property type="molecule type" value="Genomic_DNA"/>
</dbReference>
<feature type="transmembrane region" description="Helical" evidence="1">
    <location>
        <begin position="373"/>
        <end position="395"/>
    </location>
</feature>
<sequence>MQNLYTFLAQGFWHKNYHTKNHNAKNHNTKKVFIYTIFALLTSAMIAIIALRIDSIQSDIYSLLELDFSPTQKQALQKIQQNFAKDISFLSDDDTLLDEIFALAPPNLFSSVKLKFDDSNILDTLYPLRLALLRYETFSKIKNKAFFIQNAQELVHSFALRPLSPSQDFFNLLGHSSLLDNDKGLKLDIASARLYALDNITQKKYYFASARLAENINSQVLLDFILEARKMAEKSSAHLLIQGGAIFSAIGKQEGIKESIYMGGLSFILVGLLLFGAFGSVRIFWLALVIGFSFLCGLSGALLAFAHLHILSIVISTSLVGLIIDFAIHWLAKERYKVVSPSSIFSMRRIFLLGLFITTSGYGLFLLSPMPFLHQVAVISIFALVGAFFASFFLLPQILQGSVFVSKHAFRKPFLSLIKIAKPFFRKYIFWLAPFVVLFASVLLLHTDTQDDISKYSSLPKHSLQELQDFARISDTSTQKFILLESGNIALERRLMNDIKDFIDRYDGLSALLLSPKEQQEIIDSFKQASKDKDILRIYENLGFEKSQILEAFEKVASLQPLDLEQILSTRLGSDFARFIISANPSLHPQSYISFPHFKPLNQTDELEAILAKYNASLIDFPKSINESFSAIKFNAIWLKIFGYILAFIALSVAFGLKKSAMMMSVVLLSTLASLGIVLAFGIGFNIFVAFGLIISSAVGIDYVLLAQNHSLSPKERVFGIALASLTSIISFCLLSLSHTQAVVAFGLSATLGMAFCALGAIALTLQSQNLKKL</sequence>
<dbReference type="HOGENOM" id="CLU_017576_0_1_7"/>
<evidence type="ECO:0008006" key="4">
    <source>
        <dbReference type="Google" id="ProtNLM"/>
    </source>
</evidence>
<feature type="transmembrane region" description="Helical" evidence="1">
    <location>
        <begin position="283"/>
        <end position="304"/>
    </location>
</feature>
<feature type="transmembrane region" description="Helical" evidence="1">
    <location>
        <begin position="664"/>
        <end position="681"/>
    </location>
</feature>
<evidence type="ECO:0000313" key="3">
    <source>
        <dbReference type="Proteomes" id="UP000018731"/>
    </source>
</evidence>